<dbReference type="InterPro" id="IPR003692">
    <property type="entry name" value="Hydantoinase_B"/>
</dbReference>
<dbReference type="EMBL" id="SACP01000002">
    <property type="protein sequence ID" value="RVU21234.1"/>
    <property type="molecule type" value="Genomic_DNA"/>
</dbReference>
<organism evidence="3 4">
    <name type="scientific">Methylobacterium oryzihabitans</name>
    <dbReference type="NCBI Taxonomy" id="2499852"/>
    <lineage>
        <taxon>Bacteria</taxon>
        <taxon>Pseudomonadati</taxon>
        <taxon>Pseudomonadota</taxon>
        <taxon>Alphaproteobacteria</taxon>
        <taxon>Hyphomicrobiales</taxon>
        <taxon>Methylobacteriaceae</taxon>
        <taxon>Methylobacterium</taxon>
    </lineage>
</organism>
<evidence type="ECO:0000256" key="1">
    <source>
        <dbReference type="SAM" id="MobiDB-lite"/>
    </source>
</evidence>
<dbReference type="GO" id="GO:0017168">
    <property type="term" value="F:5-oxoprolinase (ATP-hydrolyzing) activity"/>
    <property type="evidence" value="ECO:0007669"/>
    <property type="project" value="TreeGrafter"/>
</dbReference>
<dbReference type="OrthoDB" id="9761586at2"/>
<name>A0A437PGI2_9HYPH</name>
<protein>
    <submittedName>
        <fullName evidence="3">Hydantoinase B/oxoprolinase family protein</fullName>
    </submittedName>
</protein>
<reference evidence="3 4" key="1">
    <citation type="submission" date="2019-01" db="EMBL/GenBank/DDBJ databases">
        <authorList>
            <person name="Chen W.-M."/>
        </authorList>
    </citation>
    <scope>NUCLEOTIDE SEQUENCE [LARGE SCALE GENOMIC DNA]</scope>
    <source>
        <strain evidence="3 4">TER-1</strain>
    </source>
</reference>
<feature type="domain" description="Hydantoinase B/oxoprolinase" evidence="2">
    <location>
        <begin position="5"/>
        <end position="524"/>
    </location>
</feature>
<feature type="region of interest" description="Disordered" evidence="1">
    <location>
        <begin position="467"/>
        <end position="487"/>
    </location>
</feature>
<dbReference type="InterPro" id="IPR045079">
    <property type="entry name" value="Oxoprolinase-like"/>
</dbReference>
<dbReference type="PANTHER" id="PTHR11365">
    <property type="entry name" value="5-OXOPROLINASE RELATED"/>
    <property type="match status" value="1"/>
</dbReference>
<evidence type="ECO:0000313" key="4">
    <source>
        <dbReference type="Proteomes" id="UP000286997"/>
    </source>
</evidence>
<dbReference type="AlphaFoldDB" id="A0A437PGI2"/>
<keyword evidence="4" id="KW-1185">Reference proteome</keyword>
<proteinExistence type="predicted"/>
<accession>A0A437PGI2</accession>
<dbReference type="RefSeq" id="WP_127727454.1">
    <property type="nucleotide sequence ID" value="NZ_SACP01000002.1"/>
</dbReference>
<evidence type="ECO:0000313" key="3">
    <source>
        <dbReference type="EMBL" id="RVU21234.1"/>
    </source>
</evidence>
<gene>
    <name evidence="3" type="ORF">EOE48_03860</name>
</gene>
<comment type="caution">
    <text evidence="3">The sequence shown here is derived from an EMBL/GenBank/DDBJ whole genome shotgun (WGS) entry which is preliminary data.</text>
</comment>
<evidence type="ECO:0000259" key="2">
    <source>
        <dbReference type="Pfam" id="PF02538"/>
    </source>
</evidence>
<dbReference type="Pfam" id="PF02538">
    <property type="entry name" value="Hydantoinase_B"/>
    <property type="match status" value="1"/>
</dbReference>
<dbReference type="GO" id="GO:0005829">
    <property type="term" value="C:cytosol"/>
    <property type="evidence" value="ECO:0007669"/>
    <property type="project" value="TreeGrafter"/>
</dbReference>
<dbReference type="GO" id="GO:0006749">
    <property type="term" value="P:glutathione metabolic process"/>
    <property type="evidence" value="ECO:0007669"/>
    <property type="project" value="TreeGrafter"/>
</dbReference>
<sequence length="578" mass="61992">MRDIDLIRLEVMKNAFDTIADEMALILMRAAHSPIVRDSMDFSTALCDPEGQTLAQGVTTPMHLGSFYDAMRHLIVRYAGDVHEGDTFIGNDPYAAAGQHLPDFYIVQPIFLDGRLVGWATTVAHHADVGGIVPGSNALGATEIIQEGIRVPFLKLEERGRPDAKLWEILRLNVRVPDQLTGDLNAQIAACGAARRGLTELMTRYPVDEVLAYAEELHDYTERLTRAEIREIPDGTYRFTDHIDGLGESPEPIVFEVAVTVAGDAITIDWEGTSGQVEGGVNTPLPFTKAGVYTALRSIMGSELPNCHGFTRAVTVAAPLGTVVNAVYPAPTGARGITGYRIIDCVIAALAPVLPDRVTADGPGGASVPAIGGWHDGRPFVFSETLMGCWGAALGHDGQEGVPHMGANQANVPIELIEANFPIRVRRYGIAPDTGGPGRQRGGHALLREYEFLGESGVLTLRSDKRDFPPHGLDGGEAGSGPINRVLSGDTERTLPVLVTVPVRLRRGDVFLHVTPSGGGWGDPLTRDPALVLQDVIDGTVSRAAARARYGVVIAGEDRPCLDLAATAALRWDGRRMP</sequence>
<dbReference type="Proteomes" id="UP000286997">
    <property type="component" value="Unassembled WGS sequence"/>
</dbReference>
<dbReference type="PANTHER" id="PTHR11365:SF23">
    <property type="entry name" value="HYPOTHETICAL 5-OXOPROLINASE (EUROFUNG)-RELATED"/>
    <property type="match status" value="1"/>
</dbReference>